<accession>A0AAN9QAX9</accession>
<dbReference type="AlphaFoldDB" id="A0AAN9QAX9"/>
<protein>
    <submittedName>
        <fullName evidence="1">Uncharacterized protein</fullName>
    </submittedName>
</protein>
<comment type="caution">
    <text evidence="1">The sequence shown here is derived from an EMBL/GenBank/DDBJ whole genome shotgun (WGS) entry which is preliminary data.</text>
</comment>
<dbReference type="EMBL" id="JAYMYQ010000005">
    <property type="protein sequence ID" value="KAK7328487.1"/>
    <property type="molecule type" value="Genomic_DNA"/>
</dbReference>
<name>A0AAN9QAX9_CANGL</name>
<organism evidence="1 2">
    <name type="scientific">Canavalia gladiata</name>
    <name type="common">Sword bean</name>
    <name type="synonym">Dolichos gladiatus</name>
    <dbReference type="NCBI Taxonomy" id="3824"/>
    <lineage>
        <taxon>Eukaryota</taxon>
        <taxon>Viridiplantae</taxon>
        <taxon>Streptophyta</taxon>
        <taxon>Embryophyta</taxon>
        <taxon>Tracheophyta</taxon>
        <taxon>Spermatophyta</taxon>
        <taxon>Magnoliopsida</taxon>
        <taxon>eudicotyledons</taxon>
        <taxon>Gunneridae</taxon>
        <taxon>Pentapetalae</taxon>
        <taxon>rosids</taxon>
        <taxon>fabids</taxon>
        <taxon>Fabales</taxon>
        <taxon>Fabaceae</taxon>
        <taxon>Papilionoideae</taxon>
        <taxon>50 kb inversion clade</taxon>
        <taxon>NPAAA clade</taxon>
        <taxon>indigoferoid/millettioid clade</taxon>
        <taxon>Phaseoleae</taxon>
        <taxon>Canavalia</taxon>
    </lineage>
</organism>
<proteinExistence type="predicted"/>
<evidence type="ECO:0000313" key="2">
    <source>
        <dbReference type="Proteomes" id="UP001367508"/>
    </source>
</evidence>
<reference evidence="1 2" key="1">
    <citation type="submission" date="2024-01" db="EMBL/GenBank/DDBJ databases">
        <title>The genomes of 5 underutilized Papilionoideae crops provide insights into root nodulation and disease resistanc.</title>
        <authorList>
            <person name="Jiang F."/>
        </authorList>
    </citation>
    <scope>NUCLEOTIDE SEQUENCE [LARGE SCALE GENOMIC DNA]</scope>
    <source>
        <strain evidence="1">LVBAO_FW01</strain>
        <tissue evidence="1">Leaves</tissue>
    </source>
</reference>
<evidence type="ECO:0000313" key="1">
    <source>
        <dbReference type="EMBL" id="KAK7328487.1"/>
    </source>
</evidence>
<dbReference type="Proteomes" id="UP001367508">
    <property type="component" value="Unassembled WGS sequence"/>
</dbReference>
<sequence>MLTVAIFQSLDYNVIRSWSIVGGVGDKVNLDHSQWDRLRLHSVRKVLPIGIVQSRPISVVHCSLEPSVELRVMGFRLCLKTGTGFGKGKVLRESKPESRGPLVQKVPWCYLQLVSLAKMAKSYLIGMEPNT</sequence>
<gene>
    <name evidence="1" type="ORF">VNO77_22596</name>
</gene>
<keyword evidence="2" id="KW-1185">Reference proteome</keyword>